<dbReference type="EC" id="2.7.13.3" evidence="3"/>
<feature type="transmembrane region" description="Helical" evidence="1">
    <location>
        <begin position="36"/>
        <end position="55"/>
    </location>
</feature>
<feature type="transmembrane region" description="Helical" evidence="1">
    <location>
        <begin position="90"/>
        <end position="110"/>
    </location>
</feature>
<feature type="transmembrane region" description="Helical" evidence="1">
    <location>
        <begin position="122"/>
        <end position="143"/>
    </location>
</feature>
<dbReference type="Pfam" id="PF14501">
    <property type="entry name" value="HATPase_c_5"/>
    <property type="match status" value="1"/>
</dbReference>
<reference evidence="4" key="1">
    <citation type="journal article" date="2019" name="Int. J. Syst. Evol. Microbiol.">
        <title>The Global Catalogue of Microorganisms (GCM) 10K type strain sequencing project: providing services to taxonomists for standard genome sequencing and annotation.</title>
        <authorList>
            <consortium name="The Broad Institute Genomics Platform"/>
            <consortium name="The Broad Institute Genome Sequencing Center for Infectious Disease"/>
            <person name="Wu L."/>
            <person name="Ma J."/>
        </authorList>
    </citation>
    <scope>NUCLEOTIDE SEQUENCE [LARGE SCALE GENOMIC DNA]</scope>
    <source>
        <strain evidence="4">CCUG 46385</strain>
    </source>
</reference>
<feature type="transmembrane region" description="Helical" evidence="1">
    <location>
        <begin position="182"/>
        <end position="202"/>
    </location>
</feature>
<keyword evidence="1" id="KW-0472">Membrane</keyword>
<dbReference type="EMBL" id="JBHSHL010000042">
    <property type="protein sequence ID" value="MFC4805262.1"/>
    <property type="molecule type" value="Genomic_DNA"/>
</dbReference>
<evidence type="ECO:0000313" key="3">
    <source>
        <dbReference type="EMBL" id="MFC4805262.1"/>
    </source>
</evidence>
<evidence type="ECO:0000256" key="1">
    <source>
        <dbReference type="SAM" id="Phobius"/>
    </source>
</evidence>
<sequence length="435" mass="50088">MSTYELVFLLTTPLHSLSVFLLFRSVFSEKREDYRAFLELVSYGIYTILIIVVFWFIRRPVGFLVLNIPSFFILSLHYKSEILQRSIRIISSYFVLLILEVLIVGSIGFFEVDIVEHMKFDSIFGIIITRVITVAVCYLMYRYRKIIKKEKSIPNYYYLIDMLILIGTLYLFITSLEKDSLTLIHIVISSMIVIVVNALVYLTEEKIYSFMLIRNEAVTLKLQTEAYENQTEIINRSLSEIRALKHDMKNHLLYIDSLYQTEGGKQARGYLRSVLQQMEGDRRQISSGNFIVDSISNLKLKEIHKTGADVRTDVAIPKELNILAYDLIVILGNLFDNAIIALEKMGKGPKLFSFAVKESKGTLMVFMDNSFDGRIREEKGRLLTLKKEQGEHGMGLNNIRRIVDKYGGEMEVSYAGDTFSVFLILPYKVPPSKEG</sequence>
<dbReference type="SUPFAM" id="SSF55874">
    <property type="entry name" value="ATPase domain of HSP90 chaperone/DNA topoisomerase II/histidine kinase"/>
    <property type="match status" value="1"/>
</dbReference>
<keyword evidence="4" id="KW-1185">Reference proteome</keyword>
<dbReference type="Proteomes" id="UP001595916">
    <property type="component" value="Unassembled WGS sequence"/>
</dbReference>
<feature type="domain" description="Sensor histidine kinase NatK-like C-terminal" evidence="2">
    <location>
        <begin position="325"/>
        <end position="425"/>
    </location>
</feature>
<feature type="transmembrane region" description="Helical" evidence="1">
    <location>
        <begin position="155"/>
        <end position="176"/>
    </location>
</feature>
<dbReference type="PANTHER" id="PTHR40448">
    <property type="entry name" value="TWO-COMPONENT SENSOR HISTIDINE KINASE"/>
    <property type="match status" value="1"/>
</dbReference>
<feature type="transmembrane region" description="Helical" evidence="1">
    <location>
        <begin position="61"/>
        <end position="78"/>
    </location>
</feature>
<keyword evidence="3" id="KW-0418">Kinase</keyword>
<protein>
    <submittedName>
        <fullName evidence="3">Sensor histidine kinase</fullName>
        <ecNumber evidence="3">2.7.13.3</ecNumber>
    </submittedName>
</protein>
<feature type="transmembrane region" description="Helical" evidence="1">
    <location>
        <begin position="6"/>
        <end position="24"/>
    </location>
</feature>
<dbReference type="GO" id="GO:0004673">
    <property type="term" value="F:protein histidine kinase activity"/>
    <property type="evidence" value="ECO:0007669"/>
    <property type="project" value="UniProtKB-EC"/>
</dbReference>
<comment type="caution">
    <text evidence="3">The sequence shown here is derived from an EMBL/GenBank/DDBJ whole genome shotgun (WGS) entry which is preliminary data.</text>
</comment>
<evidence type="ECO:0000259" key="2">
    <source>
        <dbReference type="Pfam" id="PF14501"/>
    </source>
</evidence>
<organism evidence="3 4">
    <name type="scientific">Filifactor villosus</name>
    <dbReference type="NCBI Taxonomy" id="29374"/>
    <lineage>
        <taxon>Bacteria</taxon>
        <taxon>Bacillati</taxon>
        <taxon>Bacillota</taxon>
        <taxon>Clostridia</taxon>
        <taxon>Peptostreptococcales</taxon>
        <taxon>Filifactoraceae</taxon>
        <taxon>Filifactor</taxon>
    </lineage>
</organism>
<name>A0ABV9QMG4_9FIRM</name>
<keyword evidence="3" id="KW-0808">Transferase</keyword>
<dbReference type="Gene3D" id="3.30.565.10">
    <property type="entry name" value="Histidine kinase-like ATPase, C-terminal domain"/>
    <property type="match status" value="1"/>
</dbReference>
<gene>
    <name evidence="3" type="ORF">ACFO4R_09230</name>
</gene>
<evidence type="ECO:0000313" key="4">
    <source>
        <dbReference type="Proteomes" id="UP001595916"/>
    </source>
</evidence>
<keyword evidence="1" id="KW-0812">Transmembrane</keyword>
<dbReference type="RefSeq" id="WP_379788806.1">
    <property type="nucleotide sequence ID" value="NZ_JBHSHL010000042.1"/>
</dbReference>
<proteinExistence type="predicted"/>
<dbReference type="InterPro" id="IPR032834">
    <property type="entry name" value="NatK-like_C"/>
</dbReference>
<keyword evidence="1" id="KW-1133">Transmembrane helix</keyword>
<accession>A0ABV9QMG4</accession>
<dbReference type="CDD" id="cd16935">
    <property type="entry name" value="HATPase_AgrC-ComD-like"/>
    <property type="match status" value="1"/>
</dbReference>
<dbReference type="PANTHER" id="PTHR40448:SF1">
    <property type="entry name" value="TWO-COMPONENT SENSOR HISTIDINE KINASE"/>
    <property type="match status" value="1"/>
</dbReference>
<dbReference type="InterPro" id="IPR036890">
    <property type="entry name" value="HATPase_C_sf"/>
</dbReference>